<dbReference type="PROSITE" id="PS00641">
    <property type="entry name" value="COMPLEX1_75K_1"/>
    <property type="match status" value="1"/>
</dbReference>
<evidence type="ECO:0000256" key="3">
    <source>
        <dbReference type="ARBA" id="ARBA00022485"/>
    </source>
</evidence>
<dbReference type="AlphaFoldDB" id="A0A7U7J1L4"/>
<dbReference type="CDD" id="cd02775">
    <property type="entry name" value="MopB_CT"/>
    <property type="match status" value="1"/>
</dbReference>
<reference evidence="16 17" key="1">
    <citation type="journal article" date="2014" name="ISME J.">
        <title>Candidatus Competibacter-lineage genomes retrieved from metagenomes reveal functional metabolic diversity.</title>
        <authorList>
            <person name="McIlroy S.J."/>
            <person name="Albertsen M."/>
            <person name="Andresen E.K."/>
            <person name="Saunders A.M."/>
            <person name="Kristiansen R."/>
            <person name="Stokholm-Bjerregaard M."/>
            <person name="Nielsen K.L."/>
            <person name="Nielsen P.H."/>
        </authorList>
    </citation>
    <scope>NUCLEOTIDE SEQUENCE [LARGE SCALE GENOMIC DNA]</scope>
    <source>
        <strain evidence="16 17">Run_B_J11</strain>
    </source>
</reference>
<protein>
    <recommendedName>
        <fullName evidence="13">NADH-quinone oxidoreductase</fullName>
        <ecNumber evidence="13">7.1.1.-</ecNumber>
    </recommendedName>
</protein>
<dbReference type="InterPro" id="IPR009010">
    <property type="entry name" value="Asp_de-COase-like_dom_sf"/>
</dbReference>
<feature type="domain" description="4Fe-4S His(Cys)3-ligated-type" evidence="15">
    <location>
        <begin position="82"/>
        <end position="121"/>
    </location>
</feature>
<evidence type="ECO:0000256" key="5">
    <source>
        <dbReference type="ARBA" id="ARBA00022719"/>
    </source>
</evidence>
<organism evidence="16 17">
    <name type="scientific">Candidatus Contendobacter odensis Run_B_J11</name>
    <dbReference type="NCBI Taxonomy" id="1400861"/>
    <lineage>
        <taxon>Bacteria</taxon>
        <taxon>Pseudomonadati</taxon>
        <taxon>Pseudomonadota</taxon>
        <taxon>Gammaproteobacteria</taxon>
        <taxon>Candidatus Competibacteraceae</taxon>
        <taxon>Candidatus Contendibacter</taxon>
    </lineage>
</organism>
<name>A0A7U7J1L4_9GAMM</name>
<dbReference type="PANTHER" id="PTHR43105">
    <property type="entry name" value="RESPIRATORY NITRATE REDUCTASE"/>
    <property type="match status" value="1"/>
</dbReference>
<keyword evidence="17" id="KW-1185">Reference proteome</keyword>
<dbReference type="FunFam" id="3.30.70.20:FF:000002">
    <property type="entry name" value="NADH-ubiquinone oxidoreductase 75 kDa subunit"/>
    <property type="match status" value="1"/>
</dbReference>
<dbReference type="GO" id="GO:0051539">
    <property type="term" value="F:4 iron, 4 sulfur cluster binding"/>
    <property type="evidence" value="ECO:0007669"/>
    <property type="project" value="UniProtKB-KW"/>
</dbReference>
<keyword evidence="4 13" id="KW-0001">2Fe-2S</keyword>
<dbReference type="InterPro" id="IPR019574">
    <property type="entry name" value="NADH_UbQ_OxRdtase_Gsu_4Fe4S-bd"/>
</dbReference>
<dbReference type="Gene3D" id="3.30.70.20">
    <property type="match status" value="1"/>
</dbReference>
<keyword evidence="7 13" id="KW-1278">Translocase</keyword>
<comment type="similarity">
    <text evidence="2 13">Belongs to the complex I 75 kDa subunit family.</text>
</comment>
<evidence type="ECO:0000256" key="2">
    <source>
        <dbReference type="ARBA" id="ARBA00005404"/>
    </source>
</evidence>
<dbReference type="PROSITE" id="PS51839">
    <property type="entry name" value="4FE4S_HC3"/>
    <property type="match status" value="1"/>
</dbReference>
<comment type="caution">
    <text evidence="16">The sequence shown here is derived from an EMBL/GenBank/DDBJ whole genome shotgun (WGS) entry which is preliminary data.</text>
</comment>
<dbReference type="InterPro" id="IPR010228">
    <property type="entry name" value="NADH_UbQ_OxRdtase_Gsu"/>
</dbReference>
<sequence>MSEELVNIEVNGIPLKARKGAMLIEITDAAGISIPRFCYHKKLSIAANCRMCLVEVERAPKPLPACATPVMEGMKVYTESPKALAAQKGTMEFLLINHPLDCPICDQGGECELQDVALGYGGDVSRFTERKRVVKDKNIGPLIATDMTRCIHCTRCVRFGDEIAGLRELGATGRGENMEIGTYVAHSVASELSGNVIDLCPVGALTAKPSRYQGRSWEYVQHAAVAPHDSIGSNIFIHTLRGKVMRVVPRENESINETWLSDRDRFSYEGIHSDDRLSKPLVDGVEVDWEIALDATVKGLKDVIVRQGADAVGFLVSPTATMEELYLAQKLAHGLGVTNIDHRLRQADFSDQATAPVFPWLGQELEELEKIKAALLIGSNVRMEQPLAGHRLRKAALAGGRVMFINPRDFEFRFPVVAKVVADPVGMVAALAGVAQAVAELKGESVPADLAGLTAGVKVSDTERTIAANLVNNAPATVLLGNLAVSHPAFAQMRALAGFVARCSGARLGYLPEAANSVGGWLAGALPHRLPGGKPAPAAGLDARAMLDSPRKAYVLIGVEPELDCWDGAAALKAMQAAEFVVSLSSYASVAGYVKVTLPVATFAETSGTYVNAEGRWQSFQGASKPLGEARPTWKVLRVLGNLCGVQGFDYISSEDVLAEVQGVGGSIQPDNSLGIGQPGWQLFQADGLLRVADVPIYAMDPLVRRARSLQSSPLAQPAEVRLHPDVAQELGVVGRDRVQVRQNGVAVDLPLVLDDSVPRGCAWIPAGLPASVVLGPAVGPVIIQ</sequence>
<dbReference type="Proteomes" id="UP000019184">
    <property type="component" value="Unassembled WGS sequence"/>
</dbReference>
<dbReference type="RefSeq" id="WP_034430572.1">
    <property type="nucleotide sequence ID" value="NZ_CBTK010000028.1"/>
</dbReference>
<dbReference type="CDD" id="cd02772">
    <property type="entry name" value="MopB_NDH-1_NuoG2"/>
    <property type="match status" value="1"/>
</dbReference>
<dbReference type="EC" id="7.1.1.-" evidence="13"/>
<dbReference type="Pfam" id="PF10588">
    <property type="entry name" value="NADH-G_4Fe-4S_3"/>
    <property type="match status" value="1"/>
</dbReference>
<comment type="catalytic activity">
    <reaction evidence="12 13">
        <text>a quinone + NADH + 5 H(+)(in) = a quinol + NAD(+) + 4 H(+)(out)</text>
        <dbReference type="Rhea" id="RHEA:57888"/>
        <dbReference type="ChEBI" id="CHEBI:15378"/>
        <dbReference type="ChEBI" id="CHEBI:24646"/>
        <dbReference type="ChEBI" id="CHEBI:57540"/>
        <dbReference type="ChEBI" id="CHEBI:57945"/>
        <dbReference type="ChEBI" id="CHEBI:132124"/>
    </reaction>
</comment>
<dbReference type="InterPro" id="IPR050123">
    <property type="entry name" value="Prok_molybdopt-oxidoreductase"/>
</dbReference>
<dbReference type="Gene3D" id="3.40.50.740">
    <property type="match status" value="2"/>
</dbReference>
<dbReference type="Pfam" id="PF22151">
    <property type="entry name" value="Fer4_NDSU1"/>
    <property type="match status" value="1"/>
</dbReference>
<evidence type="ECO:0000313" key="16">
    <source>
        <dbReference type="EMBL" id="CDH43507.1"/>
    </source>
</evidence>
<evidence type="ECO:0000256" key="12">
    <source>
        <dbReference type="ARBA" id="ARBA00047712"/>
    </source>
</evidence>
<keyword evidence="5 13" id="KW-0874">Quinone</keyword>
<dbReference type="CDD" id="cd00207">
    <property type="entry name" value="fer2"/>
    <property type="match status" value="1"/>
</dbReference>
<dbReference type="InterPro" id="IPR006656">
    <property type="entry name" value="Mopterin_OxRdtase"/>
</dbReference>
<dbReference type="InterPro" id="IPR000283">
    <property type="entry name" value="NADH_UbQ_OxRdtase_75kDa_su_CS"/>
</dbReference>
<evidence type="ECO:0000256" key="11">
    <source>
        <dbReference type="ARBA" id="ARBA00026021"/>
    </source>
</evidence>
<keyword evidence="10 13" id="KW-0520">NAD</keyword>
<evidence type="ECO:0000259" key="15">
    <source>
        <dbReference type="PROSITE" id="PS51839"/>
    </source>
</evidence>
<dbReference type="SUPFAM" id="SSF54292">
    <property type="entry name" value="2Fe-2S ferredoxin-like"/>
    <property type="match status" value="1"/>
</dbReference>
<comment type="function">
    <text evidence="13">NDH-1 shuttles electrons from NADH, via FMN and iron-sulfur (Fe-S) centers, to quinones in the respiratory chain. Couples the redox reaction to proton translocation (for every two electrons transferred, four hydrogen ions are translocated across the cytoplasmic membrane), and thus conserves the redox energy in a proton gradient.</text>
</comment>
<evidence type="ECO:0000256" key="10">
    <source>
        <dbReference type="ARBA" id="ARBA00023027"/>
    </source>
</evidence>
<comment type="subunit">
    <text evidence="11">Composed of 13 different subunits. Subunits NuoCD, E, F, and G constitute the peripheral sector of the complex.</text>
</comment>
<dbReference type="PROSITE" id="PS51669">
    <property type="entry name" value="4FE4S_MOW_BIS_MGD"/>
    <property type="match status" value="1"/>
</dbReference>
<dbReference type="PROSITE" id="PS00642">
    <property type="entry name" value="COMPLEX1_75K_2"/>
    <property type="match status" value="1"/>
</dbReference>
<keyword evidence="3 13" id="KW-0004">4Fe-4S</keyword>
<evidence type="ECO:0000256" key="13">
    <source>
        <dbReference type="RuleBase" id="RU003525"/>
    </source>
</evidence>
<evidence type="ECO:0000256" key="7">
    <source>
        <dbReference type="ARBA" id="ARBA00022967"/>
    </source>
</evidence>
<keyword evidence="9 13" id="KW-0411">Iron-sulfur</keyword>
<evidence type="ECO:0000256" key="1">
    <source>
        <dbReference type="ARBA" id="ARBA00001966"/>
    </source>
</evidence>
<evidence type="ECO:0000259" key="14">
    <source>
        <dbReference type="PROSITE" id="PS51669"/>
    </source>
</evidence>
<dbReference type="SMART" id="SM00929">
    <property type="entry name" value="NADH-G_4Fe-4S_3"/>
    <property type="match status" value="1"/>
</dbReference>
<dbReference type="InterPro" id="IPR006963">
    <property type="entry name" value="Mopterin_OxRdtase_4Fe-4S_dom"/>
</dbReference>
<dbReference type="Gene3D" id="2.40.40.20">
    <property type="match status" value="1"/>
</dbReference>
<keyword evidence="6 13" id="KW-0479">Metal-binding</keyword>
<keyword evidence="16" id="KW-0560">Oxidoreductase</keyword>
<dbReference type="Pfam" id="PF22117">
    <property type="entry name" value="Fer4_Nqo3"/>
    <property type="match status" value="1"/>
</dbReference>
<dbReference type="GO" id="GO:0016020">
    <property type="term" value="C:membrane"/>
    <property type="evidence" value="ECO:0007669"/>
    <property type="project" value="InterPro"/>
</dbReference>
<gene>
    <name evidence="16" type="ORF">BN874_1230017</name>
</gene>
<dbReference type="InterPro" id="IPR036010">
    <property type="entry name" value="2Fe-2S_ferredoxin-like_sf"/>
</dbReference>
<dbReference type="GO" id="GO:0042773">
    <property type="term" value="P:ATP synthesis coupled electron transport"/>
    <property type="evidence" value="ECO:0007669"/>
    <property type="project" value="InterPro"/>
</dbReference>
<accession>A0A7U7J1L4</accession>
<keyword evidence="8 13" id="KW-0408">Iron</keyword>
<evidence type="ECO:0000256" key="4">
    <source>
        <dbReference type="ARBA" id="ARBA00022714"/>
    </source>
</evidence>
<dbReference type="Pfam" id="PF13510">
    <property type="entry name" value="Fer2_4"/>
    <property type="match status" value="1"/>
</dbReference>
<dbReference type="Gene3D" id="3.40.228.10">
    <property type="entry name" value="Dimethylsulfoxide Reductase, domain 2"/>
    <property type="match status" value="1"/>
</dbReference>
<dbReference type="PANTHER" id="PTHR43105:SF13">
    <property type="entry name" value="NADH-UBIQUINONE OXIDOREDUCTASE 75 KDA SUBUNIT, MITOCHONDRIAL"/>
    <property type="match status" value="1"/>
</dbReference>
<dbReference type="EMBL" id="CBTK010000028">
    <property type="protein sequence ID" value="CDH43507.1"/>
    <property type="molecule type" value="Genomic_DNA"/>
</dbReference>
<proteinExistence type="inferred from homology"/>
<dbReference type="NCBIfam" id="TIGR01973">
    <property type="entry name" value="NuoG"/>
    <property type="match status" value="1"/>
</dbReference>
<evidence type="ECO:0000313" key="17">
    <source>
        <dbReference type="Proteomes" id="UP000019184"/>
    </source>
</evidence>
<comment type="cofactor">
    <cofactor evidence="1 13">
        <name>[4Fe-4S] cluster</name>
        <dbReference type="ChEBI" id="CHEBI:49883"/>
    </cofactor>
</comment>
<dbReference type="GO" id="GO:0048038">
    <property type="term" value="F:quinone binding"/>
    <property type="evidence" value="ECO:0007669"/>
    <property type="project" value="UniProtKB-UniRule"/>
</dbReference>
<dbReference type="SUPFAM" id="SSF54862">
    <property type="entry name" value="4Fe-4S ferredoxins"/>
    <property type="match status" value="1"/>
</dbReference>
<dbReference type="SUPFAM" id="SSF50692">
    <property type="entry name" value="ADC-like"/>
    <property type="match status" value="1"/>
</dbReference>
<dbReference type="GO" id="GO:0008137">
    <property type="term" value="F:NADH dehydrogenase (ubiquinone) activity"/>
    <property type="evidence" value="ECO:0007669"/>
    <property type="project" value="UniProtKB-UniRule"/>
</dbReference>
<dbReference type="Gene3D" id="3.10.20.740">
    <property type="match status" value="1"/>
</dbReference>
<dbReference type="GO" id="GO:0016651">
    <property type="term" value="F:oxidoreductase activity, acting on NAD(P)H"/>
    <property type="evidence" value="ECO:0007669"/>
    <property type="project" value="InterPro"/>
</dbReference>
<dbReference type="InterPro" id="IPR054351">
    <property type="entry name" value="NADH_UbQ_OxRdtase_ferredoxin"/>
</dbReference>
<evidence type="ECO:0000256" key="6">
    <source>
        <dbReference type="ARBA" id="ARBA00022723"/>
    </source>
</evidence>
<dbReference type="GO" id="GO:0051537">
    <property type="term" value="F:2 iron, 2 sulfur cluster binding"/>
    <property type="evidence" value="ECO:0007669"/>
    <property type="project" value="UniProtKB-UniRule"/>
</dbReference>
<dbReference type="GO" id="GO:0046872">
    <property type="term" value="F:metal ion binding"/>
    <property type="evidence" value="ECO:0007669"/>
    <property type="project" value="UniProtKB-UniRule"/>
</dbReference>
<evidence type="ECO:0000256" key="8">
    <source>
        <dbReference type="ARBA" id="ARBA00023004"/>
    </source>
</evidence>
<dbReference type="FunFam" id="3.10.20.740:FF:000001">
    <property type="entry name" value="NADH-quinone oxidoreductase subunit G"/>
    <property type="match status" value="1"/>
</dbReference>
<feature type="domain" description="4Fe-4S Mo/W bis-MGD-type" evidence="14">
    <location>
        <begin position="219"/>
        <end position="275"/>
    </location>
</feature>
<dbReference type="InterPro" id="IPR001041">
    <property type="entry name" value="2Fe-2S_ferredoxin-type"/>
</dbReference>
<comment type="cofactor">
    <cofactor evidence="13">
        <name>[2Fe-2S] cluster</name>
        <dbReference type="ChEBI" id="CHEBI:190135"/>
    </cofactor>
    <text evidence="13">Binds 1 [2Fe-2S] cluster per subunit.</text>
</comment>
<dbReference type="Pfam" id="PF00384">
    <property type="entry name" value="Molybdopterin"/>
    <property type="match status" value="1"/>
</dbReference>
<dbReference type="SUPFAM" id="SSF53706">
    <property type="entry name" value="Formate dehydrogenase/DMSO reductase, domains 1-3"/>
    <property type="match status" value="1"/>
</dbReference>
<dbReference type="OrthoDB" id="9810782at2"/>
<evidence type="ECO:0000256" key="9">
    <source>
        <dbReference type="ARBA" id="ARBA00023014"/>
    </source>
</evidence>
<dbReference type="PROSITE" id="PS00643">
    <property type="entry name" value="COMPLEX1_75K_3"/>
    <property type="match status" value="1"/>
</dbReference>